<feature type="compositionally biased region" description="Basic and acidic residues" evidence="1">
    <location>
        <begin position="189"/>
        <end position="199"/>
    </location>
</feature>
<keyword evidence="3" id="KW-1185">Reference proteome</keyword>
<dbReference type="EMBL" id="KQ965744">
    <property type="protein sequence ID" value="KXS18001.1"/>
    <property type="molecule type" value="Genomic_DNA"/>
</dbReference>
<accession>A0A139AMJ9</accession>
<evidence type="ECO:0000313" key="2">
    <source>
        <dbReference type="EMBL" id="KXS18001.1"/>
    </source>
</evidence>
<proteinExistence type="predicted"/>
<dbReference type="Proteomes" id="UP000070544">
    <property type="component" value="Unassembled WGS sequence"/>
</dbReference>
<gene>
    <name evidence="2" type="ORF">M427DRAFT_54219</name>
</gene>
<sequence length="548" mass="61880">MSIDVITALLREVHSREGIFHLAKDLCIRLRHHSQMSVDDTRFLYDLAAGLIRDLPRNSGLLVVKLYDRTFGDSVFVVCEVRLRDITPGEDSMHTILWKLFPPGSFSVGQYTQAYRYVNPHTTVHEDDIERALQLLTRDSSYRLEQLRNGMYKKLPDQEGGWRRTRRERSRSPNGSGSPNRARSRVRGPRKEYSRDRSRARSRTGRSRSRSRNRYPRVQVEPVSPHQPRGASPIVVVETTPSKGPTENGRTGAHRNPHNPVVSDTPNNVNTPAESQIDRSDPTDAQRAANRQFIEALVDDFALKYGVLCVRDTDLLTLIQSAGSNLPWKQESGEPFLTWFRKVVGAEEDPPFESLELDAGKSLVRIKTGSKPMTRTAAHQAFTSESTTLFDKVKQYARASDEVMRKCFQVLFFPGTYKFEEIDDMCSLIFDLDMSKFYSNAAEGKRYLEAIDPRLEVLNDTTVVIYKTPATKAGPVNVTIPVALPPGVPDRPAPEPVIAPVAPPPSVDILPSQDLVKERHRSQLRAFFQIYSDPFNISTGRWGALSSF</sequence>
<evidence type="ECO:0000313" key="3">
    <source>
        <dbReference type="Proteomes" id="UP000070544"/>
    </source>
</evidence>
<feature type="region of interest" description="Disordered" evidence="1">
    <location>
        <begin position="154"/>
        <end position="283"/>
    </location>
</feature>
<organism evidence="2 3">
    <name type="scientific">Gonapodya prolifera (strain JEL478)</name>
    <name type="common">Monoblepharis prolifera</name>
    <dbReference type="NCBI Taxonomy" id="1344416"/>
    <lineage>
        <taxon>Eukaryota</taxon>
        <taxon>Fungi</taxon>
        <taxon>Fungi incertae sedis</taxon>
        <taxon>Chytridiomycota</taxon>
        <taxon>Chytridiomycota incertae sedis</taxon>
        <taxon>Monoblepharidomycetes</taxon>
        <taxon>Monoblepharidales</taxon>
        <taxon>Gonapodyaceae</taxon>
        <taxon>Gonapodya</taxon>
    </lineage>
</organism>
<feature type="compositionally biased region" description="Polar residues" evidence="1">
    <location>
        <begin position="262"/>
        <end position="274"/>
    </location>
</feature>
<name>A0A139AMJ9_GONPJ</name>
<dbReference type="AlphaFoldDB" id="A0A139AMJ9"/>
<feature type="compositionally biased region" description="Polar residues" evidence="1">
    <location>
        <begin position="239"/>
        <end position="249"/>
    </location>
</feature>
<reference evidence="2 3" key="1">
    <citation type="journal article" date="2015" name="Genome Biol. Evol.">
        <title>Phylogenomic analyses indicate that early fungi evolved digesting cell walls of algal ancestors of land plants.</title>
        <authorList>
            <person name="Chang Y."/>
            <person name="Wang S."/>
            <person name="Sekimoto S."/>
            <person name="Aerts A.L."/>
            <person name="Choi C."/>
            <person name="Clum A."/>
            <person name="LaButti K.M."/>
            <person name="Lindquist E.A."/>
            <person name="Yee Ngan C."/>
            <person name="Ohm R.A."/>
            <person name="Salamov A.A."/>
            <person name="Grigoriev I.V."/>
            <person name="Spatafora J.W."/>
            <person name="Berbee M.L."/>
        </authorList>
    </citation>
    <scope>NUCLEOTIDE SEQUENCE [LARGE SCALE GENOMIC DNA]</scope>
    <source>
        <strain evidence="2 3">JEL478</strain>
    </source>
</reference>
<feature type="compositionally biased region" description="Basic residues" evidence="1">
    <location>
        <begin position="200"/>
        <end position="215"/>
    </location>
</feature>
<evidence type="ECO:0000256" key="1">
    <source>
        <dbReference type="SAM" id="MobiDB-lite"/>
    </source>
</evidence>
<protein>
    <submittedName>
        <fullName evidence="2">Uncharacterized protein</fullName>
    </submittedName>
</protein>